<organism evidence="4 5">
    <name type="scientific">Cladonia borealis</name>
    <dbReference type="NCBI Taxonomy" id="184061"/>
    <lineage>
        <taxon>Eukaryota</taxon>
        <taxon>Fungi</taxon>
        <taxon>Dikarya</taxon>
        <taxon>Ascomycota</taxon>
        <taxon>Pezizomycotina</taxon>
        <taxon>Lecanoromycetes</taxon>
        <taxon>OSLEUM clade</taxon>
        <taxon>Lecanoromycetidae</taxon>
        <taxon>Lecanorales</taxon>
        <taxon>Lecanorineae</taxon>
        <taxon>Cladoniaceae</taxon>
        <taxon>Cladonia</taxon>
    </lineage>
</organism>
<reference evidence="4" key="1">
    <citation type="submission" date="2023-03" db="EMBL/GenBank/DDBJ databases">
        <title>Complete genome of Cladonia borealis.</title>
        <authorList>
            <person name="Park H."/>
        </authorList>
    </citation>
    <scope>NUCLEOTIDE SEQUENCE</scope>
    <source>
        <strain evidence="4">ANT050790</strain>
    </source>
</reference>
<evidence type="ECO:0000259" key="3">
    <source>
        <dbReference type="Pfam" id="PF13649"/>
    </source>
</evidence>
<keyword evidence="5" id="KW-1185">Reference proteome</keyword>
<dbReference type="CDD" id="cd02440">
    <property type="entry name" value="AdoMet_MTases"/>
    <property type="match status" value="1"/>
</dbReference>
<dbReference type="GO" id="GO:0032259">
    <property type="term" value="P:methylation"/>
    <property type="evidence" value="ECO:0007669"/>
    <property type="project" value="UniProtKB-KW"/>
</dbReference>
<evidence type="ECO:0000256" key="1">
    <source>
        <dbReference type="ARBA" id="ARBA00022603"/>
    </source>
</evidence>
<dbReference type="Gene3D" id="3.40.50.150">
    <property type="entry name" value="Vaccinia Virus protein VP39"/>
    <property type="match status" value="1"/>
</dbReference>
<dbReference type="Pfam" id="PF13649">
    <property type="entry name" value="Methyltransf_25"/>
    <property type="match status" value="1"/>
</dbReference>
<dbReference type="PANTHER" id="PTHR43861:SF1">
    <property type="entry name" value="TRANS-ACONITATE 2-METHYLTRANSFERASE"/>
    <property type="match status" value="1"/>
</dbReference>
<dbReference type="GO" id="GO:0008168">
    <property type="term" value="F:methyltransferase activity"/>
    <property type="evidence" value="ECO:0007669"/>
    <property type="project" value="UniProtKB-KW"/>
</dbReference>
<keyword evidence="2" id="KW-0808">Transferase</keyword>
<sequence>MSQKNVNTESRDIWSAESYSQTVAPFVPTLTDTVQAWLDPQPSDAILDVGCGDGILTAKIATHAKHVVGVDGSNNMIAAFQQKYPHVSSRVVDCRFLGREKDITNQTFDKVFSNAAMHWILRDPTTRLEVMSACFAALKPGGIMVSESGGLGNVAEVHAALIGELIHHGVTPERAREVSPWWFPSLESMKILVEASGFKWIKGEVELRQTKLTEVEGGGIKGWVRLFGADFLHELGSDYEREQAIERIVEVLEGVGRRQHDNGFSVNYIRLRFKAQKPN</sequence>
<gene>
    <name evidence="4" type="ORF">JMJ35_010529</name>
</gene>
<evidence type="ECO:0000313" key="4">
    <source>
        <dbReference type="EMBL" id="KAK0507071.1"/>
    </source>
</evidence>
<feature type="domain" description="Methyltransferase" evidence="3">
    <location>
        <begin position="46"/>
        <end position="142"/>
    </location>
</feature>
<dbReference type="SUPFAM" id="SSF53335">
    <property type="entry name" value="S-adenosyl-L-methionine-dependent methyltransferases"/>
    <property type="match status" value="1"/>
</dbReference>
<proteinExistence type="predicted"/>
<accession>A0AA39U3M9</accession>
<comment type="caution">
    <text evidence="4">The sequence shown here is derived from an EMBL/GenBank/DDBJ whole genome shotgun (WGS) entry which is preliminary data.</text>
</comment>
<keyword evidence="1" id="KW-0489">Methyltransferase</keyword>
<dbReference type="Proteomes" id="UP001166286">
    <property type="component" value="Unassembled WGS sequence"/>
</dbReference>
<dbReference type="EMBL" id="JAFEKC020000025">
    <property type="protein sequence ID" value="KAK0507071.1"/>
    <property type="molecule type" value="Genomic_DNA"/>
</dbReference>
<evidence type="ECO:0000313" key="5">
    <source>
        <dbReference type="Proteomes" id="UP001166286"/>
    </source>
</evidence>
<dbReference type="AlphaFoldDB" id="A0AA39U3M9"/>
<dbReference type="InterPro" id="IPR041698">
    <property type="entry name" value="Methyltransf_25"/>
</dbReference>
<dbReference type="PANTHER" id="PTHR43861">
    <property type="entry name" value="TRANS-ACONITATE 2-METHYLTRANSFERASE-RELATED"/>
    <property type="match status" value="1"/>
</dbReference>
<evidence type="ECO:0000256" key="2">
    <source>
        <dbReference type="ARBA" id="ARBA00022679"/>
    </source>
</evidence>
<protein>
    <recommendedName>
        <fullName evidence="3">Methyltransferase domain-containing protein</fullName>
    </recommendedName>
</protein>
<dbReference type="InterPro" id="IPR029063">
    <property type="entry name" value="SAM-dependent_MTases_sf"/>
</dbReference>
<name>A0AA39U3M9_9LECA</name>